<name>X1L3L5_9ZZZZ</name>
<dbReference type="InterPro" id="IPR029058">
    <property type="entry name" value="AB_hydrolase_fold"/>
</dbReference>
<comment type="caution">
    <text evidence="1">The sequence shown here is derived from an EMBL/GenBank/DDBJ whole genome shotgun (WGS) entry which is preliminary data.</text>
</comment>
<dbReference type="EMBL" id="BARU01048960">
    <property type="protein sequence ID" value="GAI00456.1"/>
    <property type="molecule type" value="Genomic_DNA"/>
</dbReference>
<accession>X1L3L5</accession>
<evidence type="ECO:0000313" key="1">
    <source>
        <dbReference type="EMBL" id="GAI00456.1"/>
    </source>
</evidence>
<dbReference type="AlphaFoldDB" id="X1L3L5"/>
<proteinExistence type="predicted"/>
<protein>
    <submittedName>
        <fullName evidence="1">Uncharacterized protein</fullName>
    </submittedName>
</protein>
<organism evidence="1">
    <name type="scientific">marine sediment metagenome</name>
    <dbReference type="NCBI Taxonomy" id="412755"/>
    <lineage>
        <taxon>unclassified sequences</taxon>
        <taxon>metagenomes</taxon>
        <taxon>ecological metagenomes</taxon>
    </lineage>
</organism>
<gene>
    <name evidence="1" type="ORF">S03H2_72428</name>
</gene>
<dbReference type="SUPFAM" id="SSF53474">
    <property type="entry name" value="alpha/beta-Hydrolases"/>
    <property type="match status" value="1"/>
</dbReference>
<feature type="non-terminal residue" evidence="1">
    <location>
        <position position="1"/>
    </location>
</feature>
<sequence length="59" mass="6888">GLIDVWWHTVSHKGLRWKDYRAFMRVIEQKLNIDKNRIYVNGECGNGIPAMALALNYPD</sequence>
<reference evidence="1" key="1">
    <citation type="journal article" date="2014" name="Front. Microbiol.">
        <title>High frequency of phylogenetically diverse reductive dehalogenase-homologous genes in deep subseafloor sedimentary metagenomes.</title>
        <authorList>
            <person name="Kawai M."/>
            <person name="Futagami T."/>
            <person name="Toyoda A."/>
            <person name="Takaki Y."/>
            <person name="Nishi S."/>
            <person name="Hori S."/>
            <person name="Arai W."/>
            <person name="Tsubouchi T."/>
            <person name="Morono Y."/>
            <person name="Uchiyama I."/>
            <person name="Ito T."/>
            <person name="Fujiyama A."/>
            <person name="Inagaki F."/>
            <person name="Takami H."/>
        </authorList>
    </citation>
    <scope>NUCLEOTIDE SEQUENCE</scope>
    <source>
        <strain evidence="1">Expedition CK06-06</strain>
    </source>
</reference>
<feature type="non-terminal residue" evidence="1">
    <location>
        <position position="59"/>
    </location>
</feature>